<proteinExistence type="predicted"/>
<accession>A0A830CAP0</accession>
<evidence type="ECO:0000313" key="2">
    <source>
        <dbReference type="EMBL" id="GFP93053.1"/>
    </source>
</evidence>
<reference evidence="2" key="1">
    <citation type="submission" date="2020-07" db="EMBL/GenBank/DDBJ databases">
        <title>Ethylene signaling mediates host invasion by parasitic plants.</title>
        <authorList>
            <person name="Yoshida S."/>
        </authorList>
    </citation>
    <scope>NUCLEOTIDE SEQUENCE</scope>
    <source>
        <strain evidence="2">Okayama</strain>
    </source>
</reference>
<dbReference type="AlphaFoldDB" id="A0A830CAP0"/>
<sequence length="60" mass="6930">MGGRDQTLAPTRQAMARNLRHPRRGRPGLRRGSPRPPRRKGTHQLHRTKPKSEPSQYIQP</sequence>
<evidence type="ECO:0000256" key="1">
    <source>
        <dbReference type="SAM" id="MobiDB-lite"/>
    </source>
</evidence>
<organism evidence="2 3">
    <name type="scientific">Phtheirospermum japonicum</name>
    <dbReference type="NCBI Taxonomy" id="374723"/>
    <lineage>
        <taxon>Eukaryota</taxon>
        <taxon>Viridiplantae</taxon>
        <taxon>Streptophyta</taxon>
        <taxon>Embryophyta</taxon>
        <taxon>Tracheophyta</taxon>
        <taxon>Spermatophyta</taxon>
        <taxon>Magnoliopsida</taxon>
        <taxon>eudicotyledons</taxon>
        <taxon>Gunneridae</taxon>
        <taxon>Pentapetalae</taxon>
        <taxon>asterids</taxon>
        <taxon>lamiids</taxon>
        <taxon>Lamiales</taxon>
        <taxon>Orobanchaceae</taxon>
        <taxon>Orobanchaceae incertae sedis</taxon>
        <taxon>Phtheirospermum</taxon>
    </lineage>
</organism>
<comment type="caution">
    <text evidence="2">The sequence shown here is derived from an EMBL/GenBank/DDBJ whole genome shotgun (WGS) entry which is preliminary data.</text>
</comment>
<protein>
    <submittedName>
        <fullName evidence="2">Uncharacterized protein</fullName>
    </submittedName>
</protein>
<keyword evidence="3" id="KW-1185">Reference proteome</keyword>
<evidence type="ECO:0000313" key="3">
    <source>
        <dbReference type="Proteomes" id="UP000653305"/>
    </source>
</evidence>
<feature type="compositionally biased region" description="Basic residues" evidence="1">
    <location>
        <begin position="18"/>
        <end position="49"/>
    </location>
</feature>
<name>A0A830CAP0_9LAMI</name>
<dbReference type="Proteomes" id="UP000653305">
    <property type="component" value="Unassembled WGS sequence"/>
</dbReference>
<gene>
    <name evidence="2" type="ORF">PHJA_001449600</name>
</gene>
<feature type="region of interest" description="Disordered" evidence="1">
    <location>
        <begin position="1"/>
        <end position="60"/>
    </location>
</feature>
<dbReference type="EMBL" id="BMAC01000299">
    <property type="protein sequence ID" value="GFP93053.1"/>
    <property type="molecule type" value="Genomic_DNA"/>
</dbReference>